<dbReference type="Proteomes" id="UP000011058">
    <property type="component" value="Chromosome"/>
</dbReference>
<accession>I0KBN8</accession>
<evidence type="ECO:0000256" key="1">
    <source>
        <dbReference type="SAM" id="MobiDB-lite"/>
    </source>
</evidence>
<dbReference type="eggNOG" id="COG3831">
    <property type="taxonomic scope" value="Bacteria"/>
</dbReference>
<keyword evidence="3" id="KW-1185">Reference proteome</keyword>
<dbReference type="InterPro" id="IPR016024">
    <property type="entry name" value="ARM-type_fold"/>
</dbReference>
<dbReference type="CDD" id="cd07998">
    <property type="entry name" value="WGR_DNA_ligase"/>
    <property type="match status" value="1"/>
</dbReference>
<feature type="compositionally biased region" description="Basic and acidic residues" evidence="1">
    <location>
        <begin position="503"/>
        <end position="518"/>
    </location>
</feature>
<gene>
    <name evidence="2" type="ORF">FAES_3534</name>
</gene>
<feature type="region of interest" description="Disordered" evidence="1">
    <location>
        <begin position="77"/>
        <end position="101"/>
    </location>
</feature>
<dbReference type="EMBL" id="HE796683">
    <property type="protein sequence ID" value="CCH01541.1"/>
    <property type="molecule type" value="Genomic_DNA"/>
</dbReference>
<evidence type="ECO:0000313" key="2">
    <source>
        <dbReference type="EMBL" id="CCH01541.1"/>
    </source>
</evidence>
<dbReference type="HOGENOM" id="CLU_010523_0_0_10"/>
<dbReference type="PATRIC" id="fig|1166018.3.peg.5314"/>
<proteinExistence type="predicted"/>
<dbReference type="KEGG" id="fae:FAES_3534"/>
<protein>
    <recommendedName>
        <fullName evidence="4">WGR domain-containing protein</fullName>
    </recommendedName>
</protein>
<dbReference type="SUPFAM" id="SSF48371">
    <property type="entry name" value="ARM repeat"/>
    <property type="match status" value="1"/>
</dbReference>
<evidence type="ECO:0008006" key="4">
    <source>
        <dbReference type="Google" id="ProtNLM"/>
    </source>
</evidence>
<dbReference type="AlphaFoldDB" id="I0KBN8"/>
<reference evidence="2 3" key="1">
    <citation type="journal article" date="2012" name="J. Bacteriol.">
        <title>Genome Sequence of Fibrella aestuarina BUZ 2T, a Filamentous Marine Bacterium.</title>
        <authorList>
            <person name="Filippini M."/>
            <person name="Qi W."/>
            <person name="Blom J."/>
            <person name="Goesmann A."/>
            <person name="Smits T.H."/>
            <person name="Bagheri H.C."/>
        </authorList>
    </citation>
    <scope>NUCLEOTIDE SEQUENCE [LARGE SCALE GENOMIC DNA]</scope>
    <source>
        <strain evidence="3">BUZ 2T</strain>
    </source>
</reference>
<organism evidence="2 3">
    <name type="scientific">Fibrella aestuarina BUZ 2</name>
    <dbReference type="NCBI Taxonomy" id="1166018"/>
    <lineage>
        <taxon>Bacteria</taxon>
        <taxon>Pseudomonadati</taxon>
        <taxon>Bacteroidota</taxon>
        <taxon>Cytophagia</taxon>
        <taxon>Cytophagales</taxon>
        <taxon>Spirosomataceae</taxon>
        <taxon>Fibrella</taxon>
    </lineage>
</organism>
<name>I0KBN8_9BACT</name>
<feature type="region of interest" description="Disordered" evidence="1">
    <location>
        <begin position="498"/>
        <end position="518"/>
    </location>
</feature>
<dbReference type="Gene3D" id="2.20.140.10">
    <property type="entry name" value="WGR domain"/>
    <property type="match status" value="1"/>
</dbReference>
<dbReference type="STRING" id="1166018.FAES_3534"/>
<evidence type="ECO:0000313" key="3">
    <source>
        <dbReference type="Proteomes" id="UP000011058"/>
    </source>
</evidence>
<sequence>MMKLVKQTKLYFNEGTSDKVYEVDLCEVGAGQYVVNFRFGKRGAALKEGTKTTAPVGLPQAEAVFNALEMEKRKKGYLSEGGGASAPPPKPVDPADKPNSPDEAIRRRIRALAAGETNSRTVWKPSRVIWQVGERRLVDLLPLLVRLIERAGGQKADDVHRYATLWAIARCGAARPADVPVDEALVRTVETYATNTAYSDKVRRMAAEALLHLLTDEARATYLTTIRQRLPPDLQTALLGADVTRLSGALTDQAVAAAAGSPLLDDLYALAIDYPILRRPLLACLRQIPLQPPYFRSVRHLYKLAELRDDYELLGLLAYRFEQARAYFTKPVYWSYDDDKAKDPLLYIGVLGERVKVKAELRKPDSRLAYSTATRTYLQRRVQRQLATLGNTADLGYVRLATAILLSYDKATDYTASRVETTYQWNYNTRSYDYLDRVIPAYAQAVLLNQILYGNSTELELAGSRWQRKEVRVRTEWVNPTETLGLIGSLIDRVSQLLGNKPSEPDKPEPVAPAGRDEPYPALWDQLPQAYVQLLVQARVDDVHAFAYRNLTRHPDYPRLEQRVDLPLLRQLLASPFDIPARWGVELVRKRMAQAPDPVLVPLLIRSPVAEVRQLGIEYMSNQPATYLSDPAFMYEMALSPHTDVRQWLLDQYGRGPMASTLNNGTLQLLLERLLQLTQPADTINAIATDVGRLIELLPPAACQQVSAELLDRLLDSAIPIYQPLAAQVLSRQTTLPAPALLARLLGSPDPTTAQLGQSLWASVAARAHEQRTYGTALLAALLPVLIRAEVADGQQQRVADFVLTQLQPELRQLERQTVLRLVYASFGPAQQVGAEALRTLPANTLTLRQVIALGSHETLSLRRYAWQYFRDNVPQVRYERDEAIRLLDARWADTRQEAIAFFRDAFTADDWDAETLVGLADSVRPDIQAFGRELIARYFTDEQGPTYLMRLSQHPSTNVQLFTTNYLQQYAANNPERLRGLSFYFRTVLMRPHQGRIAKDRILAFLGQEGMRSAENAHFVGQLLTEVSATSAIRDKAICLQLLSALQSQFPDTPVPFVRQEAEPVRS</sequence>
<dbReference type="OrthoDB" id="435394at2"/>